<dbReference type="OrthoDB" id="3162439at2759"/>
<dbReference type="Pfam" id="PF09994">
    <property type="entry name" value="T6SS_Tle1-like_cat"/>
    <property type="match status" value="1"/>
</dbReference>
<dbReference type="Proteomes" id="UP000076532">
    <property type="component" value="Unassembled WGS sequence"/>
</dbReference>
<sequence>MANTSRSTTADRPRRTLVLCFDGTSDEYSDSNTNVVKIFSTLDKNKPGLQLCYYQAGVGTYFKPGVVSPLWGWLAKIADQAVAWYLDEHVMQGYTFLMQNYRDGDKICIFGFSRGAYTARALAGMLYKVGLLGRDNPEQVPFAYKVYKRSDENGAVLAAGFKRTFAQDVKVEFLGVFDTVASVGVLVKKNLPFTAANSAVKTFRHALSLDERRAKFQPNLYHRPSPNPAKDPQHASQVVPHTSYFKRLGREMMAEGADIKKRLSFKRSPRTSSLSSDHSDMGKDEAPADVGLSEDAELDVTDVKEVWFSGCHADVGGGCITDSMSLSLAQITLHWMLREVVASQCGIIFDNEALQCLDFNYNQFTVAQPQLQPQPQPIEANQDPLDTETPLHDQLTIKAAGWGAPMWWILELMPLEFSNQDGRGVWHTYWSIHLGKGRKIPDIGPKFHVSVGDRMKNFKYRPKAQWVSGTEQYVK</sequence>
<name>A0A166W4T0_9AGAM</name>
<dbReference type="InterPro" id="IPR029058">
    <property type="entry name" value="AB_hydrolase_fold"/>
</dbReference>
<dbReference type="PANTHER" id="PTHR33840">
    <property type="match status" value="1"/>
</dbReference>
<feature type="region of interest" description="Disordered" evidence="1">
    <location>
        <begin position="219"/>
        <end position="238"/>
    </location>
</feature>
<protein>
    <recommendedName>
        <fullName evidence="2">T6SS Phospholipase effector Tle1-like catalytic domain-containing protein</fullName>
    </recommendedName>
</protein>
<evidence type="ECO:0000256" key="1">
    <source>
        <dbReference type="SAM" id="MobiDB-lite"/>
    </source>
</evidence>
<feature type="domain" description="T6SS Phospholipase effector Tle1-like catalytic" evidence="2">
    <location>
        <begin position="15"/>
        <end position="339"/>
    </location>
</feature>
<evidence type="ECO:0000313" key="4">
    <source>
        <dbReference type="Proteomes" id="UP000076532"/>
    </source>
</evidence>
<evidence type="ECO:0000313" key="3">
    <source>
        <dbReference type="EMBL" id="KZP33373.1"/>
    </source>
</evidence>
<organism evidence="3 4">
    <name type="scientific">Athelia psychrophila</name>
    <dbReference type="NCBI Taxonomy" id="1759441"/>
    <lineage>
        <taxon>Eukaryota</taxon>
        <taxon>Fungi</taxon>
        <taxon>Dikarya</taxon>
        <taxon>Basidiomycota</taxon>
        <taxon>Agaricomycotina</taxon>
        <taxon>Agaricomycetes</taxon>
        <taxon>Agaricomycetidae</taxon>
        <taxon>Atheliales</taxon>
        <taxon>Atheliaceae</taxon>
        <taxon>Athelia</taxon>
    </lineage>
</organism>
<reference evidence="3 4" key="1">
    <citation type="journal article" date="2016" name="Mol. Biol. Evol.">
        <title>Comparative Genomics of Early-Diverging Mushroom-Forming Fungi Provides Insights into the Origins of Lignocellulose Decay Capabilities.</title>
        <authorList>
            <person name="Nagy L.G."/>
            <person name="Riley R."/>
            <person name="Tritt A."/>
            <person name="Adam C."/>
            <person name="Daum C."/>
            <person name="Floudas D."/>
            <person name="Sun H."/>
            <person name="Yadav J.S."/>
            <person name="Pangilinan J."/>
            <person name="Larsson K.H."/>
            <person name="Matsuura K."/>
            <person name="Barry K."/>
            <person name="Labutti K."/>
            <person name="Kuo R."/>
            <person name="Ohm R.A."/>
            <person name="Bhattacharya S.S."/>
            <person name="Shirouzu T."/>
            <person name="Yoshinaga Y."/>
            <person name="Martin F.M."/>
            <person name="Grigoriev I.V."/>
            <person name="Hibbett D.S."/>
        </authorList>
    </citation>
    <scope>NUCLEOTIDE SEQUENCE [LARGE SCALE GENOMIC DNA]</scope>
    <source>
        <strain evidence="3 4">CBS 109695</strain>
    </source>
</reference>
<dbReference type="AlphaFoldDB" id="A0A166W4T0"/>
<dbReference type="SUPFAM" id="SSF53474">
    <property type="entry name" value="alpha/beta-Hydrolases"/>
    <property type="match status" value="1"/>
</dbReference>
<dbReference type="STRING" id="436010.A0A166W4T0"/>
<dbReference type="PANTHER" id="PTHR33840:SF2">
    <property type="entry name" value="TLE1 PHOSPHOLIPASE DOMAIN-CONTAINING PROTEIN"/>
    <property type="match status" value="1"/>
</dbReference>
<proteinExistence type="predicted"/>
<keyword evidence="4" id="KW-1185">Reference proteome</keyword>
<evidence type="ECO:0000259" key="2">
    <source>
        <dbReference type="Pfam" id="PF09994"/>
    </source>
</evidence>
<feature type="region of interest" description="Disordered" evidence="1">
    <location>
        <begin position="266"/>
        <end position="293"/>
    </location>
</feature>
<dbReference type="EMBL" id="KV417482">
    <property type="protein sequence ID" value="KZP33373.1"/>
    <property type="molecule type" value="Genomic_DNA"/>
</dbReference>
<dbReference type="InterPro" id="IPR018712">
    <property type="entry name" value="Tle1-like_cat"/>
</dbReference>
<accession>A0A166W4T0</accession>
<feature type="compositionally biased region" description="Basic and acidic residues" evidence="1">
    <location>
        <begin position="277"/>
        <end position="286"/>
    </location>
</feature>
<gene>
    <name evidence="3" type="ORF">FIBSPDRAFT_915951</name>
</gene>